<dbReference type="EMBL" id="BAAAGS010000004">
    <property type="protein sequence ID" value="GAA0512545.1"/>
    <property type="molecule type" value="Genomic_DNA"/>
</dbReference>
<comment type="caution">
    <text evidence="1">The sequence shown here is derived from an EMBL/GenBank/DDBJ whole genome shotgun (WGS) entry which is preliminary data.</text>
</comment>
<dbReference type="Proteomes" id="UP001500729">
    <property type="component" value="Unassembled WGS sequence"/>
</dbReference>
<evidence type="ECO:0000313" key="2">
    <source>
        <dbReference type="Proteomes" id="UP001500729"/>
    </source>
</evidence>
<protein>
    <submittedName>
        <fullName evidence="1">Uncharacterized protein</fullName>
    </submittedName>
</protein>
<organism evidence="1 2">
    <name type="scientific">Saccharopolyspora erythraea</name>
    <name type="common">Streptomyces erythraeus</name>
    <dbReference type="NCBI Taxonomy" id="1836"/>
    <lineage>
        <taxon>Bacteria</taxon>
        <taxon>Bacillati</taxon>
        <taxon>Actinomycetota</taxon>
        <taxon>Actinomycetes</taxon>
        <taxon>Pseudonocardiales</taxon>
        <taxon>Pseudonocardiaceae</taxon>
        <taxon>Saccharopolyspora</taxon>
    </lineage>
</organism>
<name>A0ABN1C643_SACER</name>
<accession>A0ABN1C643</accession>
<proteinExistence type="predicted"/>
<reference evidence="1 2" key="1">
    <citation type="journal article" date="2019" name="Int. J. Syst. Evol. Microbiol.">
        <title>The Global Catalogue of Microorganisms (GCM) 10K type strain sequencing project: providing services to taxonomists for standard genome sequencing and annotation.</title>
        <authorList>
            <consortium name="The Broad Institute Genomics Platform"/>
            <consortium name="The Broad Institute Genome Sequencing Center for Infectious Disease"/>
            <person name="Wu L."/>
            <person name="Ma J."/>
        </authorList>
    </citation>
    <scope>NUCLEOTIDE SEQUENCE [LARGE SCALE GENOMIC DNA]</scope>
    <source>
        <strain evidence="1 2">JCM 10303</strain>
    </source>
</reference>
<evidence type="ECO:0000313" key="1">
    <source>
        <dbReference type="EMBL" id="GAA0512545.1"/>
    </source>
</evidence>
<gene>
    <name evidence="1" type="ORF">GCM10009533_09240</name>
</gene>
<keyword evidence="2" id="KW-1185">Reference proteome</keyword>
<sequence length="72" mass="8272">MRKAARAKELTVEQHNSLGKGSHQIYVIRDSEGDEVGRFGITGHNREVSWTVMRSIEDSLKHLFGDSWMEEK</sequence>